<evidence type="ECO:0000256" key="6">
    <source>
        <dbReference type="RuleBase" id="RU367086"/>
    </source>
</evidence>
<evidence type="ECO:0000256" key="3">
    <source>
        <dbReference type="ARBA" id="ARBA00020387"/>
    </source>
</evidence>
<dbReference type="OrthoDB" id="407658at2759"/>
<evidence type="ECO:0000256" key="2">
    <source>
        <dbReference type="ARBA" id="ARBA00010782"/>
    </source>
</evidence>
<evidence type="ECO:0000313" key="9">
    <source>
        <dbReference type="RefSeq" id="XP_034253972.1"/>
    </source>
</evidence>
<dbReference type="GO" id="GO:0000027">
    <property type="term" value="P:ribosomal large subunit assembly"/>
    <property type="evidence" value="ECO:0007669"/>
    <property type="project" value="InterPro"/>
</dbReference>
<dbReference type="SMART" id="SM00879">
    <property type="entry name" value="Brix"/>
    <property type="match status" value="1"/>
</dbReference>
<evidence type="ECO:0000256" key="4">
    <source>
        <dbReference type="ARBA" id="ARBA00023242"/>
    </source>
</evidence>
<dbReference type="RefSeq" id="XP_034253972.1">
    <property type="nucleotide sequence ID" value="XM_034398081.1"/>
</dbReference>
<keyword evidence="4 6" id="KW-0539">Nucleus</keyword>
<evidence type="ECO:0000256" key="5">
    <source>
        <dbReference type="ARBA" id="ARBA00030889"/>
    </source>
</evidence>
<evidence type="ECO:0000259" key="7">
    <source>
        <dbReference type="PROSITE" id="PS50833"/>
    </source>
</evidence>
<dbReference type="Pfam" id="PF04427">
    <property type="entry name" value="Brix"/>
    <property type="match status" value="1"/>
</dbReference>
<sequence length="319" mass="36842">MPSLQRIKKPTTHRGKRALLRKEPQIIEDTKKAFFVKGKKTGPLLADFLKDLYALKRPDAAMLSRKNDVLPFEDTSFLEHHGRKREANLFAFASHTKKRPNNLILGRLHDYQLLDMVELGVEKYTAMKEFVIEKIGVGIKPCLVFNGDVWSQMHEYQRVRNLLVDFFHREYLETVALQGLEHVISFTAADGMIYMRSYKIFLKKSGQKTPRIEIEEIGPSADMKLRRTKLGSDDLFKTACKQPKMLQIKKKKNVTTDGLGTKHGRIHIQRQEIDKIQTRKMKGLKKTAAERKEERTVLKKRRADLAASGITSKRLRTEA</sequence>
<organism evidence="9">
    <name type="scientific">Thrips palmi</name>
    <name type="common">Melon thrips</name>
    <dbReference type="NCBI Taxonomy" id="161013"/>
    <lineage>
        <taxon>Eukaryota</taxon>
        <taxon>Metazoa</taxon>
        <taxon>Ecdysozoa</taxon>
        <taxon>Arthropoda</taxon>
        <taxon>Hexapoda</taxon>
        <taxon>Insecta</taxon>
        <taxon>Pterygota</taxon>
        <taxon>Neoptera</taxon>
        <taxon>Paraneoptera</taxon>
        <taxon>Thysanoptera</taxon>
        <taxon>Terebrantia</taxon>
        <taxon>Thripoidea</taxon>
        <taxon>Thripidae</taxon>
        <taxon>Thrips</taxon>
    </lineage>
</organism>
<dbReference type="GO" id="GO:0000463">
    <property type="term" value="P:maturation of LSU-rRNA from tricistronic rRNA transcript (SSU-rRNA, 5.8S rRNA, LSU-rRNA)"/>
    <property type="evidence" value="ECO:0007669"/>
    <property type="project" value="TreeGrafter"/>
</dbReference>
<comment type="subcellular location">
    <subcellularLocation>
        <location evidence="1 6">Nucleus</location>
        <location evidence="1 6">Nucleolus</location>
    </subcellularLocation>
</comment>
<proteinExistence type="inferred from homology"/>
<evidence type="ECO:0000313" key="8">
    <source>
        <dbReference type="Proteomes" id="UP000515158"/>
    </source>
</evidence>
<dbReference type="InterPro" id="IPR007109">
    <property type="entry name" value="Brix"/>
</dbReference>
<dbReference type="PROSITE" id="PS50833">
    <property type="entry name" value="BRIX"/>
    <property type="match status" value="1"/>
</dbReference>
<gene>
    <name evidence="9" type="primary">LOC117652887</name>
</gene>
<accession>A0A6P9A7Q2</accession>
<keyword evidence="8" id="KW-1185">Reference proteome</keyword>
<dbReference type="InParanoid" id="A0A6P9A7Q2"/>
<dbReference type="KEGG" id="tpal:117652887"/>
<dbReference type="AlphaFoldDB" id="A0A6P9A7Q2"/>
<dbReference type="FunCoup" id="A0A6P9A7Q2">
    <property type="interactions" value="1376"/>
</dbReference>
<dbReference type="Proteomes" id="UP000515158">
    <property type="component" value="Unplaced"/>
</dbReference>
<dbReference type="PANTHER" id="PTHR12728">
    <property type="entry name" value="BRIX DOMAIN CONTAINING PROTEIN"/>
    <property type="match status" value="1"/>
</dbReference>
<dbReference type="GO" id="GO:0005730">
    <property type="term" value="C:nucleolus"/>
    <property type="evidence" value="ECO:0007669"/>
    <property type="project" value="UniProtKB-SubCell"/>
</dbReference>
<evidence type="ECO:0000256" key="1">
    <source>
        <dbReference type="ARBA" id="ARBA00004604"/>
    </source>
</evidence>
<dbReference type="CTD" id="42183"/>
<name>A0A6P9A7Q2_THRPL</name>
<dbReference type="InterPro" id="IPR039770">
    <property type="entry name" value="Rpf2"/>
</dbReference>
<protein>
    <recommendedName>
        <fullName evidence="3 6">Ribosome production factor 2 homolog</fullName>
    </recommendedName>
    <alternativeName>
        <fullName evidence="5 6">Ribosome biogenesis protein RPF2 homolog</fullName>
    </alternativeName>
</protein>
<comment type="similarity">
    <text evidence="2 6">Belongs to the RPF2 family.</text>
</comment>
<dbReference type="PANTHER" id="PTHR12728:SF0">
    <property type="entry name" value="RIBOSOME PRODUCTION FACTOR 2 HOMOLOG"/>
    <property type="match status" value="1"/>
</dbReference>
<dbReference type="GO" id="GO:0019843">
    <property type="term" value="F:rRNA binding"/>
    <property type="evidence" value="ECO:0007669"/>
    <property type="project" value="UniProtKB-UniRule"/>
</dbReference>
<feature type="domain" description="Brix" evidence="7">
    <location>
        <begin position="31"/>
        <end position="234"/>
    </location>
</feature>
<reference evidence="9" key="1">
    <citation type="submission" date="2025-08" db="UniProtKB">
        <authorList>
            <consortium name="RefSeq"/>
        </authorList>
    </citation>
    <scope>IDENTIFICATION</scope>
    <source>
        <tissue evidence="9">Total insect</tissue>
    </source>
</reference>
<dbReference type="GeneID" id="117652887"/>